<evidence type="ECO:0000313" key="1">
    <source>
        <dbReference type="EMBL" id="RDX40498.1"/>
    </source>
</evidence>
<dbReference type="EMBL" id="KZ857552">
    <property type="protein sequence ID" value="RDX40498.1"/>
    <property type="molecule type" value="Genomic_DNA"/>
</dbReference>
<protein>
    <submittedName>
        <fullName evidence="1">Uncharacterized protein</fullName>
    </submittedName>
</protein>
<sequence length="148" mass="16595">MKPAIVDDASVASTIGFATEGVFSAVPGSLHDRARPAEPQSTNDITNLGRVMVQVPLQYITDFQAEICHLKETVVEKDGEIRRLYGLLHLNTDIWHFYSRTNRELETLLRPYLDPKTSEEMFPLSHHSCSRARCCCNCSLPPPVTHAT</sequence>
<name>A0A371CJP2_9APHY</name>
<accession>A0A371CJP2</accession>
<evidence type="ECO:0000313" key="2">
    <source>
        <dbReference type="Proteomes" id="UP000256964"/>
    </source>
</evidence>
<dbReference type="AlphaFoldDB" id="A0A371CJP2"/>
<dbReference type="Proteomes" id="UP000256964">
    <property type="component" value="Unassembled WGS sequence"/>
</dbReference>
<proteinExistence type="predicted"/>
<reference evidence="1 2" key="1">
    <citation type="journal article" date="2018" name="Biotechnol. Biofuels">
        <title>Integrative visual omics of the white-rot fungus Polyporus brumalis exposes the biotechnological potential of its oxidative enzymes for delignifying raw plant biomass.</title>
        <authorList>
            <person name="Miyauchi S."/>
            <person name="Rancon A."/>
            <person name="Drula E."/>
            <person name="Hage H."/>
            <person name="Chaduli D."/>
            <person name="Favel A."/>
            <person name="Grisel S."/>
            <person name="Henrissat B."/>
            <person name="Herpoel-Gimbert I."/>
            <person name="Ruiz-Duenas F.J."/>
            <person name="Chevret D."/>
            <person name="Hainaut M."/>
            <person name="Lin J."/>
            <person name="Wang M."/>
            <person name="Pangilinan J."/>
            <person name="Lipzen A."/>
            <person name="Lesage-Meessen L."/>
            <person name="Navarro D."/>
            <person name="Riley R."/>
            <person name="Grigoriev I.V."/>
            <person name="Zhou S."/>
            <person name="Raouche S."/>
            <person name="Rosso M.N."/>
        </authorList>
    </citation>
    <scope>NUCLEOTIDE SEQUENCE [LARGE SCALE GENOMIC DNA]</scope>
    <source>
        <strain evidence="1 2">BRFM 1820</strain>
    </source>
</reference>
<gene>
    <name evidence="1" type="ORF">OH76DRAFT_1490234</name>
</gene>
<organism evidence="1 2">
    <name type="scientific">Lentinus brumalis</name>
    <dbReference type="NCBI Taxonomy" id="2498619"/>
    <lineage>
        <taxon>Eukaryota</taxon>
        <taxon>Fungi</taxon>
        <taxon>Dikarya</taxon>
        <taxon>Basidiomycota</taxon>
        <taxon>Agaricomycotina</taxon>
        <taxon>Agaricomycetes</taxon>
        <taxon>Polyporales</taxon>
        <taxon>Polyporaceae</taxon>
        <taxon>Lentinus</taxon>
    </lineage>
</organism>
<dbReference type="OrthoDB" id="10567458at2759"/>
<keyword evidence="2" id="KW-1185">Reference proteome</keyword>